<name>A0A1F7H3K8_9BACT</name>
<proteinExistence type="predicted"/>
<accession>A0A1F7H3K8</accession>
<organism evidence="1 2">
    <name type="scientific">Candidatus Roizmanbacteria bacterium RIFCSPHIGHO2_02_FULL_38_11</name>
    <dbReference type="NCBI Taxonomy" id="1802039"/>
    <lineage>
        <taxon>Bacteria</taxon>
        <taxon>Candidatus Roizmaniibacteriota</taxon>
    </lineage>
</organism>
<dbReference type="Proteomes" id="UP000177913">
    <property type="component" value="Unassembled WGS sequence"/>
</dbReference>
<reference evidence="1 2" key="1">
    <citation type="journal article" date="2016" name="Nat. Commun.">
        <title>Thousands of microbial genomes shed light on interconnected biogeochemical processes in an aquifer system.</title>
        <authorList>
            <person name="Anantharaman K."/>
            <person name="Brown C.T."/>
            <person name="Hug L.A."/>
            <person name="Sharon I."/>
            <person name="Castelle C.J."/>
            <person name="Probst A.J."/>
            <person name="Thomas B.C."/>
            <person name="Singh A."/>
            <person name="Wilkins M.J."/>
            <person name="Karaoz U."/>
            <person name="Brodie E.L."/>
            <person name="Williams K.H."/>
            <person name="Hubbard S.S."/>
            <person name="Banfield J.F."/>
        </authorList>
    </citation>
    <scope>NUCLEOTIDE SEQUENCE [LARGE SCALE GENOMIC DNA]</scope>
</reference>
<protein>
    <submittedName>
        <fullName evidence="1">Uncharacterized protein</fullName>
    </submittedName>
</protein>
<gene>
    <name evidence="1" type="ORF">A3C25_00490</name>
</gene>
<dbReference type="EMBL" id="MFZO01000013">
    <property type="protein sequence ID" value="OGK25282.1"/>
    <property type="molecule type" value="Genomic_DNA"/>
</dbReference>
<evidence type="ECO:0000313" key="2">
    <source>
        <dbReference type="Proteomes" id="UP000177913"/>
    </source>
</evidence>
<comment type="caution">
    <text evidence="1">The sequence shown here is derived from an EMBL/GenBank/DDBJ whole genome shotgun (WGS) entry which is preliminary data.</text>
</comment>
<evidence type="ECO:0000313" key="1">
    <source>
        <dbReference type="EMBL" id="OGK25282.1"/>
    </source>
</evidence>
<sequence length="265" mass="31560">MKKNNEDLLKLKIFIDSSSDKDFQEMALLVDNLEFLHLLPKLRKDFEIDKLIPTDKFEEKVFDEPYEIKKKMKVNLSKYKNPKYLKSFAKEHESFYSIDLDEEMDYCQFLDTEINLVCIQFQRPPYFAPVIKQAVFCGVVNNLYFLPTVYDIIENDRINLSVASFELPRAAILISPTTTYEDVKKTFKEAQNLFKTDKKLAYYKPRLDFVNNIRQYRQWYWERLEGKTYQKIADDYVESKLPAQYNTTYQDVIKGVKVYKKLLAA</sequence>
<dbReference type="AlphaFoldDB" id="A0A1F7H3K8"/>